<gene>
    <name evidence="1" type="ORF">SAMN05421748_114103</name>
</gene>
<dbReference type="EMBL" id="OBDY01000014">
    <property type="protein sequence ID" value="SNY53632.1"/>
    <property type="molecule type" value="Genomic_DNA"/>
</dbReference>
<sequence>MATGKQLKVYLHPEDRPAVDDYVRELGCVLLRERSADRASLATTGSQDGMARLIAVASQVGQLEPRFVEPRDEWVMSVQSGPLIEWWFSKLDDDQLYPGRFYYLPHDDEPFTKAATGLFKWVRRYAPAMPAEWGPERLGPAAAEMVRAGKISLRRNPPGSRA</sequence>
<reference evidence="1 2" key="1">
    <citation type="submission" date="2017-09" db="EMBL/GenBank/DDBJ databases">
        <authorList>
            <person name="Ehlers B."/>
            <person name="Leendertz F.H."/>
        </authorList>
    </citation>
    <scope>NUCLEOTIDE SEQUENCE [LARGE SCALE GENOMIC DNA]</scope>
    <source>
        <strain evidence="1 2">CGMCC 4.6857</strain>
    </source>
</reference>
<keyword evidence="2" id="KW-1185">Reference proteome</keyword>
<accession>A0A285J074</accession>
<dbReference type="AlphaFoldDB" id="A0A285J074"/>
<protein>
    <submittedName>
        <fullName evidence="1">Uncharacterized protein</fullName>
    </submittedName>
</protein>
<evidence type="ECO:0000313" key="2">
    <source>
        <dbReference type="Proteomes" id="UP000219612"/>
    </source>
</evidence>
<dbReference type="Proteomes" id="UP000219612">
    <property type="component" value="Unassembled WGS sequence"/>
</dbReference>
<proteinExistence type="predicted"/>
<evidence type="ECO:0000313" key="1">
    <source>
        <dbReference type="EMBL" id="SNY53632.1"/>
    </source>
</evidence>
<name>A0A285J074_9ACTN</name>
<organism evidence="1 2">
    <name type="scientific">Paractinoplanes atraurantiacus</name>
    <dbReference type="NCBI Taxonomy" id="1036182"/>
    <lineage>
        <taxon>Bacteria</taxon>
        <taxon>Bacillati</taxon>
        <taxon>Actinomycetota</taxon>
        <taxon>Actinomycetes</taxon>
        <taxon>Micromonosporales</taxon>
        <taxon>Micromonosporaceae</taxon>
        <taxon>Paractinoplanes</taxon>
    </lineage>
</organism>
<dbReference type="RefSeq" id="WP_097323190.1">
    <property type="nucleotide sequence ID" value="NZ_OBDY01000014.1"/>
</dbReference>